<organism evidence="13 14">
    <name type="scientific">Pseudomonas indica</name>
    <dbReference type="NCBI Taxonomy" id="137658"/>
    <lineage>
        <taxon>Bacteria</taxon>
        <taxon>Pseudomonadati</taxon>
        <taxon>Pseudomonadota</taxon>
        <taxon>Gammaproteobacteria</taxon>
        <taxon>Pseudomonadales</taxon>
        <taxon>Pseudomonadaceae</taxon>
        <taxon>Pseudomonas</taxon>
    </lineage>
</organism>
<evidence type="ECO:0000256" key="9">
    <source>
        <dbReference type="ARBA" id="ARBA00023136"/>
    </source>
</evidence>
<dbReference type="NCBIfam" id="TIGR02532">
    <property type="entry name" value="IV_pilin_GFxxxE"/>
    <property type="match status" value="1"/>
</dbReference>
<comment type="similarity">
    <text evidence="2">Belongs to the GSP G family.</text>
</comment>
<comment type="subcellular location">
    <subcellularLocation>
        <location evidence="1">Cell inner membrane</location>
        <topology evidence="1">Single-pass membrane protein</topology>
    </subcellularLocation>
</comment>
<reference evidence="13 14" key="1">
    <citation type="submission" date="2016-10" db="EMBL/GenBank/DDBJ databases">
        <authorList>
            <person name="de Groot N.N."/>
        </authorList>
    </citation>
    <scope>NUCLEOTIDE SEQUENCE [LARGE SCALE GENOMIC DNA]</scope>
    <source>
        <strain evidence="13 14">JCM 21544</strain>
    </source>
</reference>
<evidence type="ECO:0000256" key="11">
    <source>
        <dbReference type="SAM" id="Phobius"/>
    </source>
</evidence>
<dbReference type="InterPro" id="IPR012902">
    <property type="entry name" value="N_methyl_site"/>
</dbReference>
<accession>A0A1G8U439</accession>
<evidence type="ECO:0000256" key="8">
    <source>
        <dbReference type="ARBA" id="ARBA00022989"/>
    </source>
</evidence>
<dbReference type="RefSeq" id="WP_084339673.1">
    <property type="nucleotide sequence ID" value="NZ_CBKZNZ010000063.1"/>
</dbReference>
<dbReference type="InterPro" id="IPR045584">
    <property type="entry name" value="Pilin-like"/>
</dbReference>
<evidence type="ECO:0000256" key="3">
    <source>
        <dbReference type="ARBA" id="ARBA00020042"/>
    </source>
</evidence>
<name>A0A1G8U439_9PSED</name>
<evidence type="ECO:0000313" key="13">
    <source>
        <dbReference type="EMBL" id="SDJ47855.1"/>
    </source>
</evidence>
<dbReference type="InterPro" id="IPR010054">
    <property type="entry name" value="Type2_sec_GspG"/>
</dbReference>
<dbReference type="STRING" id="137658.SAMN05216186_101546"/>
<evidence type="ECO:0000256" key="7">
    <source>
        <dbReference type="ARBA" id="ARBA00022692"/>
    </source>
</evidence>
<dbReference type="Proteomes" id="UP000198706">
    <property type="component" value="Unassembled WGS sequence"/>
</dbReference>
<dbReference type="AlphaFoldDB" id="A0A1G8U439"/>
<proteinExistence type="inferred from homology"/>
<evidence type="ECO:0000256" key="4">
    <source>
        <dbReference type="ARBA" id="ARBA00022475"/>
    </source>
</evidence>
<evidence type="ECO:0000313" key="14">
    <source>
        <dbReference type="Proteomes" id="UP000198706"/>
    </source>
</evidence>
<protein>
    <recommendedName>
        <fullName evidence="3">Type II secretion system core protein G</fullName>
    </recommendedName>
</protein>
<dbReference type="NCBIfam" id="TIGR01710">
    <property type="entry name" value="typeII_sec_gspG"/>
    <property type="match status" value="1"/>
</dbReference>
<keyword evidence="9 11" id="KW-0472">Membrane</keyword>
<dbReference type="GO" id="GO:0005886">
    <property type="term" value="C:plasma membrane"/>
    <property type="evidence" value="ECO:0007669"/>
    <property type="project" value="UniProtKB-SubCell"/>
</dbReference>
<evidence type="ECO:0000256" key="10">
    <source>
        <dbReference type="SAM" id="MobiDB-lite"/>
    </source>
</evidence>
<feature type="transmembrane region" description="Helical" evidence="11">
    <location>
        <begin position="20"/>
        <end position="41"/>
    </location>
</feature>
<evidence type="ECO:0000256" key="2">
    <source>
        <dbReference type="ARBA" id="ARBA00009984"/>
    </source>
</evidence>
<keyword evidence="8 11" id="KW-1133">Transmembrane helix</keyword>
<dbReference type="GO" id="GO:0015628">
    <property type="term" value="P:protein secretion by the type II secretion system"/>
    <property type="evidence" value="ECO:0007669"/>
    <property type="project" value="InterPro"/>
</dbReference>
<evidence type="ECO:0000259" key="12">
    <source>
        <dbReference type="Pfam" id="PF08334"/>
    </source>
</evidence>
<dbReference type="Gene3D" id="3.30.700.10">
    <property type="entry name" value="Glycoprotein, Type 4 Pilin"/>
    <property type="match status" value="1"/>
</dbReference>
<dbReference type="SUPFAM" id="SSF54523">
    <property type="entry name" value="Pili subunits"/>
    <property type="match status" value="1"/>
</dbReference>
<keyword evidence="7 11" id="KW-0812">Transmembrane</keyword>
<gene>
    <name evidence="13" type="ORF">SAMN05216186_101546</name>
</gene>
<evidence type="ECO:0000256" key="6">
    <source>
        <dbReference type="ARBA" id="ARBA00022519"/>
    </source>
</evidence>
<feature type="domain" description="Type II secretion system protein GspG C-terminal" evidence="12">
    <location>
        <begin position="39"/>
        <end position="146"/>
    </location>
</feature>
<dbReference type="PROSITE" id="PS00409">
    <property type="entry name" value="PROKAR_NTER_METHYL"/>
    <property type="match status" value="1"/>
</dbReference>
<keyword evidence="6" id="KW-0997">Cell inner membrane</keyword>
<dbReference type="EMBL" id="FNFD01000001">
    <property type="protein sequence ID" value="SDJ47855.1"/>
    <property type="molecule type" value="Genomic_DNA"/>
</dbReference>
<dbReference type="PRINTS" id="PR00813">
    <property type="entry name" value="BCTERIALGSPG"/>
</dbReference>
<evidence type="ECO:0000256" key="5">
    <source>
        <dbReference type="ARBA" id="ARBA00022481"/>
    </source>
</evidence>
<dbReference type="InterPro" id="IPR000983">
    <property type="entry name" value="Bac_GSPG_pilin"/>
</dbReference>
<dbReference type="Pfam" id="PF07963">
    <property type="entry name" value="N_methyl"/>
    <property type="match status" value="1"/>
</dbReference>
<evidence type="ECO:0000256" key="1">
    <source>
        <dbReference type="ARBA" id="ARBA00004377"/>
    </source>
</evidence>
<feature type="compositionally biased region" description="Basic and acidic residues" evidence="10">
    <location>
        <begin position="131"/>
        <end position="147"/>
    </location>
</feature>
<dbReference type="InterPro" id="IPR013545">
    <property type="entry name" value="T2SS_protein-GspG_C"/>
</dbReference>
<dbReference type="Pfam" id="PF08334">
    <property type="entry name" value="T2SSG"/>
    <property type="match status" value="1"/>
</dbReference>
<sequence length="147" mass="16376">MNPEPRPSSPCRRHAGFTLLEILVVLVILGLMASLVGPQVFKQLSGSKTKAAALQIQELSAALDLYRLELGSYPTTELGLEALITKPRNLDNWNGPYLKKSVIRKDPWGNDYQYRSPGEHGEFDLWSLGADNREGGDGENRDVHSWD</sequence>
<keyword evidence="4" id="KW-1003">Cell membrane</keyword>
<dbReference type="GO" id="GO:0015627">
    <property type="term" value="C:type II protein secretion system complex"/>
    <property type="evidence" value="ECO:0007669"/>
    <property type="project" value="InterPro"/>
</dbReference>
<feature type="region of interest" description="Disordered" evidence="10">
    <location>
        <begin position="128"/>
        <end position="147"/>
    </location>
</feature>
<keyword evidence="14" id="KW-1185">Reference proteome</keyword>
<keyword evidence="5" id="KW-0488">Methylation</keyword>